<keyword evidence="5 7" id="KW-1133">Transmembrane helix</keyword>
<keyword evidence="3" id="KW-1003">Cell membrane</keyword>
<dbReference type="InterPro" id="IPR050545">
    <property type="entry name" value="Mycobact_MmpL"/>
</dbReference>
<feature type="transmembrane region" description="Helical" evidence="7">
    <location>
        <begin position="270"/>
        <end position="295"/>
    </location>
</feature>
<organism evidence="9 10">
    <name type="scientific">Actinomadura litoris</name>
    <dbReference type="NCBI Taxonomy" id="2678616"/>
    <lineage>
        <taxon>Bacteria</taxon>
        <taxon>Bacillati</taxon>
        <taxon>Actinomycetota</taxon>
        <taxon>Actinomycetes</taxon>
        <taxon>Streptosporangiales</taxon>
        <taxon>Thermomonosporaceae</taxon>
        <taxon>Actinomadura</taxon>
    </lineage>
</organism>
<dbReference type="PROSITE" id="PS50156">
    <property type="entry name" value="SSD"/>
    <property type="match status" value="2"/>
</dbReference>
<dbReference type="PANTHER" id="PTHR33406">
    <property type="entry name" value="MEMBRANE PROTEIN MJ1562-RELATED"/>
    <property type="match status" value="1"/>
</dbReference>
<evidence type="ECO:0000313" key="10">
    <source>
        <dbReference type="Proteomes" id="UP000432015"/>
    </source>
</evidence>
<feature type="transmembrane region" description="Helical" evidence="7">
    <location>
        <begin position="352"/>
        <end position="376"/>
    </location>
</feature>
<name>A0A7K1KUB8_9ACTN</name>
<feature type="transmembrane region" description="Helical" evidence="7">
    <location>
        <begin position="229"/>
        <end position="249"/>
    </location>
</feature>
<feature type="transmembrane region" description="Helical" evidence="7">
    <location>
        <begin position="178"/>
        <end position="198"/>
    </location>
</feature>
<dbReference type="RefSeq" id="WP_156214657.1">
    <property type="nucleotide sequence ID" value="NZ_WOFH01000001.1"/>
</dbReference>
<feature type="transmembrane region" description="Helical" evidence="7">
    <location>
        <begin position="658"/>
        <end position="683"/>
    </location>
</feature>
<reference evidence="9 10" key="1">
    <citation type="submission" date="2019-11" db="EMBL/GenBank/DDBJ databases">
        <authorList>
            <person name="Cao P."/>
        </authorList>
    </citation>
    <scope>NUCLEOTIDE SEQUENCE [LARGE SCALE GENOMIC DNA]</scope>
    <source>
        <strain evidence="9 10">NEAU-AAG5</strain>
    </source>
</reference>
<dbReference type="Proteomes" id="UP000432015">
    <property type="component" value="Unassembled WGS sequence"/>
</dbReference>
<dbReference type="AlphaFoldDB" id="A0A7K1KUB8"/>
<comment type="caution">
    <text evidence="9">The sequence shown here is derived from an EMBL/GenBank/DDBJ whole genome shotgun (WGS) entry which is preliminary data.</text>
</comment>
<dbReference type="InterPro" id="IPR000731">
    <property type="entry name" value="SSD"/>
</dbReference>
<evidence type="ECO:0000256" key="2">
    <source>
        <dbReference type="ARBA" id="ARBA00010157"/>
    </source>
</evidence>
<evidence type="ECO:0000256" key="7">
    <source>
        <dbReference type="SAM" id="Phobius"/>
    </source>
</evidence>
<gene>
    <name evidence="9" type="ORF">GNZ18_04080</name>
</gene>
<dbReference type="PANTHER" id="PTHR33406:SF11">
    <property type="entry name" value="MEMBRANE PROTEIN SCO6666-RELATED"/>
    <property type="match status" value="1"/>
</dbReference>
<evidence type="ECO:0000313" key="9">
    <source>
        <dbReference type="EMBL" id="MUN35778.1"/>
    </source>
</evidence>
<evidence type="ECO:0000256" key="4">
    <source>
        <dbReference type="ARBA" id="ARBA00022692"/>
    </source>
</evidence>
<evidence type="ECO:0000256" key="1">
    <source>
        <dbReference type="ARBA" id="ARBA00004651"/>
    </source>
</evidence>
<keyword evidence="6 7" id="KW-0472">Membrane</keyword>
<evidence type="ECO:0000256" key="6">
    <source>
        <dbReference type="ARBA" id="ARBA00023136"/>
    </source>
</evidence>
<dbReference type="GO" id="GO:0005886">
    <property type="term" value="C:plasma membrane"/>
    <property type="evidence" value="ECO:0007669"/>
    <property type="project" value="UniProtKB-SubCell"/>
</dbReference>
<keyword evidence="10" id="KW-1185">Reference proteome</keyword>
<comment type="similarity">
    <text evidence="2">Belongs to the resistance-nodulation-cell division (RND) (TC 2.A.6) family. MmpL subfamily.</text>
</comment>
<feature type="transmembrane region" description="Helical" evidence="7">
    <location>
        <begin position="578"/>
        <end position="598"/>
    </location>
</feature>
<feature type="transmembrane region" description="Helical" evidence="7">
    <location>
        <begin position="619"/>
        <end position="646"/>
    </location>
</feature>
<feature type="transmembrane region" description="Helical" evidence="7">
    <location>
        <begin position="545"/>
        <end position="566"/>
    </location>
</feature>
<evidence type="ECO:0000256" key="5">
    <source>
        <dbReference type="ARBA" id="ARBA00022989"/>
    </source>
</evidence>
<dbReference type="SUPFAM" id="SSF82866">
    <property type="entry name" value="Multidrug efflux transporter AcrB transmembrane domain"/>
    <property type="match status" value="2"/>
</dbReference>
<feature type="transmembrane region" description="Helical" evidence="7">
    <location>
        <begin position="205"/>
        <end position="223"/>
    </location>
</feature>
<evidence type="ECO:0000256" key="3">
    <source>
        <dbReference type="ARBA" id="ARBA00022475"/>
    </source>
</evidence>
<feature type="domain" description="SSD" evidence="8">
    <location>
        <begin position="517"/>
        <end position="682"/>
    </location>
</feature>
<proteinExistence type="inferred from homology"/>
<evidence type="ECO:0000259" key="8">
    <source>
        <dbReference type="PROSITE" id="PS50156"/>
    </source>
</evidence>
<dbReference type="EMBL" id="WOFH01000001">
    <property type="protein sequence ID" value="MUN35778.1"/>
    <property type="molecule type" value="Genomic_DNA"/>
</dbReference>
<keyword evidence="4 7" id="KW-0812">Transmembrane</keyword>
<feature type="transmembrane region" description="Helical" evidence="7">
    <location>
        <begin position="518"/>
        <end position="538"/>
    </location>
</feature>
<sequence>MAVALSRLGRFCFRRRWTVLTVWLALLVAAGLGAATLSEPAPDTFTVPGTEAQRANDLIKGRFPEAATGGATARVVFAAPGGRTVTEPRARAAVEQAVAKLRAAPQVASATDPYSGRTVSKDGRIALAEVGYRVPSAEMKAADREALRAAAAPAEAAGLRVEMGGDAVARPGQGAGELIGVAVAALVLIVTLGSLVAAGLPLLTAVAGIGIGLSSIGTATAFVEMTSDTQALALMLGLAVAIDYALFIISRYRHEAAPSGGGRSPRDAAAHAVGTAGSAVVFAGLTVIIALAGLAVVDIPVLTQIGLAAAFTVAVAVAVALTLLPALLAIAGRRALTTRARTPKEAAAGLRWGRFVTAHPLPILLTGVLGLLLAAIPALDLRLGFPDDGTAPSGTTQRAAYDLLADGFGPGFNGPLTLVVQSPRDTAAAAKGVATEFARLDGVAMAEPAGVDKGGDTALVAVVPKTGPADEATVDLITAIRDRAERIRDRDGTAIAVTGQTALDIDTSAKLAGALPPYLAVVVGLAFLLLLVVFRSLLVPLTATAGFLLSVAATFGAVVAVFQWGWLDAPLGLQASGLIVNLLPVMMIGMVFGLAMDYQVFLVTRMREEHVGGAEPTRAAVTGVAHGARVVTAAAIIMISVFSGFLLSDTPMVQSFGFALAAAVFFDAFVVRLTLVPAVMALLGRAGWWLPPRLARVLPSVDVEGERLTVGSEAG</sequence>
<dbReference type="Pfam" id="PF03176">
    <property type="entry name" value="MMPL"/>
    <property type="match status" value="2"/>
</dbReference>
<protein>
    <submittedName>
        <fullName evidence="9">MMPL family transporter</fullName>
    </submittedName>
</protein>
<dbReference type="Gene3D" id="1.20.1640.10">
    <property type="entry name" value="Multidrug efflux transporter AcrB transmembrane domain"/>
    <property type="match status" value="2"/>
</dbReference>
<comment type="subcellular location">
    <subcellularLocation>
        <location evidence="1">Cell membrane</location>
        <topology evidence="1">Multi-pass membrane protein</topology>
    </subcellularLocation>
</comment>
<dbReference type="InterPro" id="IPR004869">
    <property type="entry name" value="MMPL_dom"/>
</dbReference>
<feature type="domain" description="SSD" evidence="8">
    <location>
        <begin position="178"/>
        <end position="330"/>
    </location>
</feature>
<feature type="transmembrane region" description="Helical" evidence="7">
    <location>
        <begin position="307"/>
        <end position="331"/>
    </location>
</feature>
<accession>A0A7K1KUB8</accession>